<proteinExistence type="inferred from homology"/>
<evidence type="ECO:0000313" key="13">
    <source>
        <dbReference type="Proteomes" id="UP000202031"/>
    </source>
</evidence>
<reference evidence="13" key="2">
    <citation type="journal article" date="2017" name="Genome Biol. Evol.">
        <title>Comparative genomic analysis identifies a Campylobacter clade deficient in selenium metabolism.</title>
        <authorList>
            <person name="Miller W.G."/>
            <person name="Yee E."/>
            <person name="Lopes B.S."/>
            <person name="Chapman M.H."/>
            <person name="Huynh S."/>
            <person name="Bono J.L."/>
            <person name="Parker C.T."/>
            <person name="Strachan N.J.C."/>
            <person name="Forbes K.J."/>
        </authorList>
    </citation>
    <scope>NUCLEOTIDE SEQUENCE [LARGE SCALE GENOMIC DNA]</scope>
    <source>
        <strain evidence="13">NCTC 13004</strain>
    </source>
</reference>
<dbReference type="RefSeq" id="WP_096025813.1">
    <property type="nucleotide sequence ID" value="NZ_CP015578.1"/>
</dbReference>
<evidence type="ECO:0000256" key="3">
    <source>
        <dbReference type="ARBA" id="ARBA00004947"/>
    </source>
</evidence>
<dbReference type="GO" id="GO:0003978">
    <property type="term" value="F:UDP-glucose 4-epimerase activity"/>
    <property type="evidence" value="ECO:0007669"/>
    <property type="project" value="UniProtKB-UniRule"/>
</dbReference>
<evidence type="ECO:0000259" key="11">
    <source>
        <dbReference type="Pfam" id="PF01370"/>
    </source>
</evidence>
<protein>
    <recommendedName>
        <fullName evidence="6 10">UDP-glucose 4-epimerase</fullName>
        <ecNumber evidence="5 10">5.1.3.2</ecNumber>
    </recommendedName>
</protein>
<keyword evidence="8 10" id="KW-0413">Isomerase</keyword>
<evidence type="ECO:0000256" key="2">
    <source>
        <dbReference type="ARBA" id="ARBA00001911"/>
    </source>
</evidence>
<dbReference type="AlphaFoldDB" id="A0A1X9SL43"/>
<dbReference type="CDD" id="cd05247">
    <property type="entry name" value="UDP_G4E_1_SDR_e"/>
    <property type="match status" value="1"/>
</dbReference>
<dbReference type="UniPathway" id="UPA00214"/>
<gene>
    <name evidence="12" type="primary">gne</name>
    <name evidence="12" type="ORF">CLAN_0194</name>
</gene>
<evidence type="ECO:0000256" key="5">
    <source>
        <dbReference type="ARBA" id="ARBA00013189"/>
    </source>
</evidence>
<dbReference type="NCBIfam" id="TIGR01179">
    <property type="entry name" value="galE"/>
    <property type="match status" value="1"/>
</dbReference>
<comment type="cofactor">
    <cofactor evidence="2 10">
        <name>NAD(+)</name>
        <dbReference type="ChEBI" id="CHEBI:57540"/>
    </cofactor>
</comment>
<feature type="domain" description="NAD-dependent epimerase/dehydratase" evidence="11">
    <location>
        <begin position="3"/>
        <end position="258"/>
    </location>
</feature>
<comment type="catalytic activity">
    <reaction evidence="1 10">
        <text>UDP-alpha-D-glucose = UDP-alpha-D-galactose</text>
        <dbReference type="Rhea" id="RHEA:22168"/>
        <dbReference type="ChEBI" id="CHEBI:58885"/>
        <dbReference type="ChEBI" id="CHEBI:66914"/>
        <dbReference type="EC" id="5.1.3.2"/>
    </reaction>
</comment>
<dbReference type="InterPro" id="IPR036291">
    <property type="entry name" value="NAD(P)-bd_dom_sf"/>
</dbReference>
<dbReference type="Proteomes" id="UP000202031">
    <property type="component" value="Chromosome"/>
</dbReference>
<accession>A0A1X9SL43</accession>
<comment type="subunit">
    <text evidence="10">Homodimer.</text>
</comment>
<evidence type="ECO:0000256" key="10">
    <source>
        <dbReference type="RuleBase" id="RU366046"/>
    </source>
</evidence>
<dbReference type="Gene3D" id="3.90.25.10">
    <property type="entry name" value="UDP-galactose 4-epimerase, domain 1"/>
    <property type="match status" value="1"/>
</dbReference>
<dbReference type="Pfam" id="PF01370">
    <property type="entry name" value="Epimerase"/>
    <property type="match status" value="1"/>
</dbReference>
<sequence>MNILITGGAGYIGSHVLKALLEKNSDKITVIDNFYSGSRDALVALESVGKFEFIKCDLADTALLEEIFSTHKFDAIIHFAAYIEVFESMQNPLKYYLNNTANTANLINLALKFGVKKFIFSSTAATYGEPENGVVCENSPQNPINPYGNSKLMSEQILKDAAAANSDFKFGILRYFNVAGASLDGLIGQNYPNATHLIKVATQTITGKRANMSIFGRDYDTKDGTCIRDYIHIEDLADAHLAVLDYLDDNDSDIFNVGYGHGFSVLEVINMAKKISGVDFEVMDAPRRLGDPAILIADSSKLRNLTSWKPKKDSLETIISSALEWEKKIF</sequence>
<evidence type="ECO:0000256" key="9">
    <source>
        <dbReference type="ARBA" id="ARBA00023277"/>
    </source>
</evidence>
<dbReference type="PANTHER" id="PTHR43725:SF53">
    <property type="entry name" value="UDP-ARABINOSE 4-EPIMERASE 1"/>
    <property type="match status" value="1"/>
</dbReference>
<dbReference type="GO" id="GO:0033499">
    <property type="term" value="P:galactose catabolic process via UDP-galactose, Leloir pathway"/>
    <property type="evidence" value="ECO:0007669"/>
    <property type="project" value="TreeGrafter"/>
</dbReference>
<comment type="similarity">
    <text evidence="4 10">Belongs to the NAD(P)-dependent epimerase/dehydratase family.</text>
</comment>
<dbReference type="InterPro" id="IPR005886">
    <property type="entry name" value="UDP_G4E"/>
</dbReference>
<evidence type="ECO:0000256" key="8">
    <source>
        <dbReference type="ARBA" id="ARBA00023235"/>
    </source>
</evidence>
<evidence type="ECO:0000256" key="1">
    <source>
        <dbReference type="ARBA" id="ARBA00000083"/>
    </source>
</evidence>
<keyword evidence="9 10" id="KW-0119">Carbohydrate metabolism</keyword>
<evidence type="ECO:0000256" key="4">
    <source>
        <dbReference type="ARBA" id="ARBA00007637"/>
    </source>
</evidence>
<dbReference type="SUPFAM" id="SSF51735">
    <property type="entry name" value="NAD(P)-binding Rossmann-fold domains"/>
    <property type="match status" value="1"/>
</dbReference>
<evidence type="ECO:0000256" key="7">
    <source>
        <dbReference type="ARBA" id="ARBA00023027"/>
    </source>
</evidence>
<dbReference type="PANTHER" id="PTHR43725">
    <property type="entry name" value="UDP-GLUCOSE 4-EPIMERASE"/>
    <property type="match status" value="1"/>
</dbReference>
<keyword evidence="7 10" id="KW-0520">NAD</keyword>
<dbReference type="KEGG" id="clx:CLAN_0194"/>
<name>A0A1X9SL43_9BACT</name>
<dbReference type="EMBL" id="CP015578">
    <property type="protein sequence ID" value="ARQ96965.1"/>
    <property type="molecule type" value="Genomic_DNA"/>
</dbReference>
<dbReference type="EC" id="5.1.3.2" evidence="5 10"/>
<evidence type="ECO:0000256" key="6">
    <source>
        <dbReference type="ARBA" id="ARBA00018569"/>
    </source>
</evidence>
<comment type="pathway">
    <text evidence="3 10">Carbohydrate metabolism; galactose metabolism.</text>
</comment>
<organism evidence="12 13">
    <name type="scientific">Campylobacter lanienae NCTC 13004</name>
    <dbReference type="NCBI Taxonomy" id="1031753"/>
    <lineage>
        <taxon>Bacteria</taxon>
        <taxon>Pseudomonadati</taxon>
        <taxon>Campylobacterota</taxon>
        <taxon>Epsilonproteobacteria</taxon>
        <taxon>Campylobacterales</taxon>
        <taxon>Campylobacteraceae</taxon>
        <taxon>Campylobacter</taxon>
    </lineage>
</organism>
<evidence type="ECO:0000313" key="12">
    <source>
        <dbReference type="EMBL" id="ARQ96965.1"/>
    </source>
</evidence>
<dbReference type="Gene3D" id="3.40.50.720">
    <property type="entry name" value="NAD(P)-binding Rossmann-like Domain"/>
    <property type="match status" value="1"/>
</dbReference>
<dbReference type="GeneID" id="46920665"/>
<dbReference type="InterPro" id="IPR001509">
    <property type="entry name" value="Epimerase_deHydtase"/>
</dbReference>
<reference evidence="13" key="1">
    <citation type="journal article" date="2017" name="Genome Biol. Evol.">
        <title>Comparative Genomic Analysis Identifies a Campylobacter Clade Deficient in Selenium Metabolism.</title>
        <authorList>
            <person name="Miller W.G."/>
            <person name="Yee E."/>
            <person name="Lopes B.S."/>
            <person name="Chapman M.H."/>
            <person name="Huynh S."/>
            <person name="Bono J.L."/>
            <person name="Parker C.T."/>
            <person name="Strachan N.J.C."/>
            <person name="Forbes K.J."/>
        </authorList>
    </citation>
    <scope>NUCLEOTIDE SEQUENCE [LARGE SCALE GENOMIC DNA]</scope>
    <source>
        <strain evidence="13">NCTC 13004</strain>
    </source>
</reference>